<accession>A0A7X2H1L8</accession>
<organism evidence="1 2">
    <name type="scientific">Paenibacillus monticola</name>
    <dbReference type="NCBI Taxonomy" id="2666075"/>
    <lineage>
        <taxon>Bacteria</taxon>
        <taxon>Bacillati</taxon>
        <taxon>Bacillota</taxon>
        <taxon>Bacilli</taxon>
        <taxon>Bacillales</taxon>
        <taxon>Paenibacillaceae</taxon>
        <taxon>Paenibacillus</taxon>
    </lineage>
</organism>
<evidence type="ECO:0000313" key="1">
    <source>
        <dbReference type="EMBL" id="MRN51881.1"/>
    </source>
</evidence>
<sequence>MGSLAFAHNVEAGDQRVSIQFDFIGETGSTMIVPKVRVNTIELSTGERKEEVFLFEDQAFNLPQGFQMKSRSEAEKIKKDSPQEVIFQCGAKSYTVNSSEGVKGYALYNGQSYEDKVIDEWTTLWENKVNRERLYLFDYATKKLSLLKEATSTEKLPPITYSYVTDIKTKKKYKEMDYWDYIYSGTSIGELFLKDDLYEFSDQASKTTKLFSLSKNTYITTIPFSQEGLITEKNLLLCERGNNCFQSEESISFNDNVVFMRGGKYYEILKNHSIKEIKKIKYDWSQYQWKITVNNRVFGQRRIDGWDYLISTDGDKIKKISERYTFVRDVTVSPDHKYLAIFEAAYNKEKSNHLYENEQLRIYDINKQQVVRIIKLPYLKMAPQDIIWQSNTVLQYKPNAASNAVYIRTVNVEILTGIITKDLLEAYDFKDEYAINASDNSNYFSFVRPLEIRYQGKPIKYSKQSSFEGENGLVYCSLKDLATGIGAEIKVEPGAVKLTLNGKTATVDLKDKQVITYAGTAYAPIKSIVLNLGLQYKRKDQFATQINLE</sequence>
<name>A0A7X2H1L8_9BACL</name>
<dbReference type="SUPFAM" id="SSF50969">
    <property type="entry name" value="YVTN repeat-like/Quinoprotein amine dehydrogenase"/>
    <property type="match status" value="1"/>
</dbReference>
<reference evidence="1 2" key="1">
    <citation type="submission" date="2019-11" db="EMBL/GenBank/DDBJ databases">
        <title>Paenibacillus monticola sp. nov., a novel PGPR strain isolated from mountain sample in China.</title>
        <authorList>
            <person name="Zhao Q."/>
            <person name="Li H.-P."/>
            <person name="Zhang J.-L."/>
        </authorList>
    </citation>
    <scope>NUCLEOTIDE SEQUENCE [LARGE SCALE GENOMIC DNA]</scope>
    <source>
        <strain evidence="1 2">LC-T2</strain>
    </source>
</reference>
<gene>
    <name evidence="1" type="ORF">GJB61_02565</name>
</gene>
<dbReference type="RefSeq" id="WP_229521418.1">
    <property type="nucleotide sequence ID" value="NZ_WJXB01000001.1"/>
</dbReference>
<dbReference type="AlphaFoldDB" id="A0A7X2H1L8"/>
<keyword evidence="2" id="KW-1185">Reference proteome</keyword>
<proteinExistence type="predicted"/>
<protein>
    <submittedName>
        <fullName evidence="1">Uncharacterized protein</fullName>
    </submittedName>
</protein>
<dbReference type="InterPro" id="IPR011044">
    <property type="entry name" value="Quino_amine_DH_bsu"/>
</dbReference>
<dbReference type="Proteomes" id="UP000463051">
    <property type="component" value="Unassembled WGS sequence"/>
</dbReference>
<evidence type="ECO:0000313" key="2">
    <source>
        <dbReference type="Proteomes" id="UP000463051"/>
    </source>
</evidence>
<comment type="caution">
    <text evidence="1">The sequence shown here is derived from an EMBL/GenBank/DDBJ whole genome shotgun (WGS) entry which is preliminary data.</text>
</comment>
<dbReference type="EMBL" id="WJXB01000001">
    <property type="protein sequence ID" value="MRN51881.1"/>
    <property type="molecule type" value="Genomic_DNA"/>
</dbReference>